<keyword evidence="6" id="KW-1185">Reference proteome</keyword>
<evidence type="ECO:0000259" key="2">
    <source>
        <dbReference type="PROSITE" id="PS50206"/>
    </source>
</evidence>
<dbReference type="InterPro" id="IPR036873">
    <property type="entry name" value="Rhodanese-like_dom_sf"/>
</dbReference>
<accession>A0AB35YXL6</accession>
<name>A0AB35YXL6_9FLAO</name>
<evidence type="ECO:0000313" key="4">
    <source>
        <dbReference type="EMBL" id="MEM0572866.1"/>
    </source>
</evidence>
<dbReference type="Gene3D" id="3.40.250.10">
    <property type="entry name" value="Rhodanese-like domain"/>
    <property type="match status" value="1"/>
</dbReference>
<dbReference type="CDD" id="cd00158">
    <property type="entry name" value="RHOD"/>
    <property type="match status" value="1"/>
</dbReference>
<dbReference type="PANTHER" id="PTHR43031:SF18">
    <property type="entry name" value="RHODANESE-RELATED SULFURTRANSFERASES"/>
    <property type="match status" value="1"/>
</dbReference>
<sequence length="132" mass="15043">MKKIIFVFGLAMLLFTTACKDNNTQNGIEVISPQEVYDAVSNSKNLQLIDVRTKEEYGEDHLETAQNICVTDDDFKEKVAKLDKDEPVYLYCRSGKRSARAAQIMKEMGFKEIYDMEGGFLNWDSQGLQEAN</sequence>
<dbReference type="Proteomes" id="UP001390963">
    <property type="component" value="Unassembled WGS sequence"/>
</dbReference>
<feature type="signal peptide" evidence="1">
    <location>
        <begin position="1"/>
        <end position="20"/>
    </location>
</feature>
<gene>
    <name evidence="4" type="ORF">VZD24_05010</name>
    <name evidence="3" type="ORF">VZD85_07560</name>
</gene>
<protein>
    <submittedName>
        <fullName evidence="3">Rhodanese-like domain-containing protein</fullName>
    </submittedName>
</protein>
<dbReference type="SUPFAM" id="SSF52821">
    <property type="entry name" value="Rhodanese/Cell cycle control phosphatase"/>
    <property type="match status" value="1"/>
</dbReference>
<dbReference type="InterPro" id="IPR050229">
    <property type="entry name" value="GlpE_sulfurtransferase"/>
</dbReference>
<evidence type="ECO:0000313" key="5">
    <source>
        <dbReference type="Proteomes" id="UP001388259"/>
    </source>
</evidence>
<proteinExistence type="predicted"/>
<dbReference type="PANTHER" id="PTHR43031">
    <property type="entry name" value="FAD-DEPENDENT OXIDOREDUCTASE"/>
    <property type="match status" value="1"/>
</dbReference>
<feature type="chain" id="PRO_5044204919" evidence="1">
    <location>
        <begin position="21"/>
        <end position="132"/>
    </location>
</feature>
<dbReference type="InterPro" id="IPR001763">
    <property type="entry name" value="Rhodanese-like_dom"/>
</dbReference>
<comment type="caution">
    <text evidence="3">The sequence shown here is derived from an EMBL/GenBank/DDBJ whole genome shotgun (WGS) entry which is preliminary data.</text>
</comment>
<dbReference type="EMBL" id="JAZBJM010000003">
    <property type="protein sequence ID" value="MEM0518202.1"/>
    <property type="molecule type" value="Genomic_DNA"/>
</dbReference>
<dbReference type="Proteomes" id="UP001388259">
    <property type="component" value="Unassembled WGS sequence"/>
</dbReference>
<dbReference type="PROSITE" id="PS51257">
    <property type="entry name" value="PROKAR_LIPOPROTEIN"/>
    <property type="match status" value="1"/>
</dbReference>
<evidence type="ECO:0000256" key="1">
    <source>
        <dbReference type="SAM" id="SignalP"/>
    </source>
</evidence>
<dbReference type="PROSITE" id="PS50206">
    <property type="entry name" value="RHODANESE_3"/>
    <property type="match status" value="1"/>
</dbReference>
<evidence type="ECO:0000313" key="6">
    <source>
        <dbReference type="Proteomes" id="UP001390963"/>
    </source>
</evidence>
<keyword evidence="1" id="KW-0732">Signal</keyword>
<organism evidence="3 5">
    <name type="scientific">Aequorivita flava</name>
    <dbReference type="NCBI Taxonomy" id="3114371"/>
    <lineage>
        <taxon>Bacteria</taxon>
        <taxon>Pseudomonadati</taxon>
        <taxon>Bacteroidota</taxon>
        <taxon>Flavobacteriia</taxon>
        <taxon>Flavobacteriales</taxon>
        <taxon>Flavobacteriaceae</taxon>
        <taxon>Aequorivita</taxon>
    </lineage>
</organism>
<dbReference type="Pfam" id="PF00581">
    <property type="entry name" value="Rhodanese"/>
    <property type="match status" value="1"/>
</dbReference>
<evidence type="ECO:0000313" key="3">
    <source>
        <dbReference type="EMBL" id="MEM0518202.1"/>
    </source>
</evidence>
<dbReference type="AlphaFoldDB" id="A0AB35YXL6"/>
<dbReference type="SMART" id="SM00450">
    <property type="entry name" value="RHOD"/>
    <property type="match status" value="1"/>
</dbReference>
<dbReference type="EMBL" id="JBANCF010000003">
    <property type="protein sequence ID" value="MEM0572866.1"/>
    <property type="molecule type" value="Genomic_DNA"/>
</dbReference>
<dbReference type="RefSeq" id="WP_279449080.1">
    <property type="nucleotide sequence ID" value="NZ_JAZBJM010000003.1"/>
</dbReference>
<feature type="domain" description="Rhodanese" evidence="2">
    <location>
        <begin position="42"/>
        <end position="132"/>
    </location>
</feature>
<reference evidence="3 6" key="1">
    <citation type="submission" date="2024-01" db="EMBL/GenBank/DDBJ databases">
        <title>Aequorivita flavus sp. nov., isolated from deep-sea sediment.</title>
        <authorList>
            <person name="Chen X."/>
        </authorList>
    </citation>
    <scope>NUCLEOTIDE SEQUENCE</scope>
    <source>
        <strain evidence="3">MCCC 1A16923</strain>
        <strain evidence="4 6">MCCC 1A16935</strain>
    </source>
</reference>